<dbReference type="AlphaFoldDB" id="S0B8P8"/>
<proteinExistence type="evidence at transcript level"/>
<organism evidence="1">
    <name type="scientific">Entamoeba invadens</name>
    <dbReference type="NCBI Taxonomy" id="33085"/>
    <lineage>
        <taxon>Eukaryota</taxon>
        <taxon>Amoebozoa</taxon>
        <taxon>Evosea</taxon>
        <taxon>Archamoebae</taxon>
        <taxon>Mastigamoebida</taxon>
        <taxon>Entamoebidae</taxon>
        <taxon>Entamoeba</taxon>
    </lineage>
</organism>
<dbReference type="VEuPathDB" id="AmoebaDB:EIN_080060"/>
<dbReference type="EMBL" id="AK424049">
    <property type="protein sequence ID" value="BAN42422.1"/>
    <property type="molecule type" value="mRNA"/>
</dbReference>
<dbReference type="FunFam" id="3.90.980.20:FF:000008">
    <property type="entry name" value="Uncharacterized protein"/>
    <property type="match status" value="1"/>
</dbReference>
<reference evidence="1" key="1">
    <citation type="submission" date="2012-06" db="EMBL/GenBank/DDBJ databases">
        <title>Short 5' UTR of Entamoeba genes.</title>
        <authorList>
            <person name="Hiranuka K."/>
            <person name="Kumagai M."/>
            <person name="Wakaguri H."/>
            <person name="Suzuki Y."/>
            <person name="Sugano S."/>
            <person name="Watanabe J."/>
            <person name="Makioka A."/>
        </authorList>
    </citation>
    <scope>NUCLEOTIDE SEQUENCE</scope>
    <source>
        <strain evidence="1">IP1</strain>
    </source>
</reference>
<name>S0B8P8_ENTIV</name>
<sequence>MDGMFDVSNQVGNVRKFPVYDPTDSTPILEGDEPYHLKLCFCPLCQNGMTVLAKERTRNVISWQYICKVIFYCLSYIHKDNIFFSLKYDAHWFVTDHWYLFSQLPQFRTNPNKWKKSILDAMIHCNSFESGKSSMNKTGVWKLKIFDAPWENKDNSCAEEFEKMSMDTSYQVDTNSNSLPSLSALFKTQTSELKIENVSLPYLLPNDSIPSKPTLQDFNSFLQSLD</sequence>
<accession>S0B8P8</accession>
<evidence type="ECO:0000313" key="1">
    <source>
        <dbReference type="EMBL" id="BAN42422.1"/>
    </source>
</evidence>
<dbReference type="OMA" id="DAPWENK"/>
<protein>
    <submittedName>
        <fullName evidence="1">Uncharacterized protein</fullName>
    </submittedName>
</protein>